<keyword evidence="2" id="KW-1185">Reference proteome</keyword>
<dbReference type="Proteomes" id="UP000291562">
    <property type="component" value="Chromosome"/>
</dbReference>
<dbReference type="KEGG" id="xbc:ELE36_00860"/>
<accession>A0A411HEY4</accession>
<organism evidence="1 2">
    <name type="scientific">Pseudolysobacter antarcticus</name>
    <dbReference type="NCBI Taxonomy" id="2511995"/>
    <lineage>
        <taxon>Bacteria</taxon>
        <taxon>Pseudomonadati</taxon>
        <taxon>Pseudomonadota</taxon>
        <taxon>Gammaproteobacteria</taxon>
        <taxon>Lysobacterales</taxon>
        <taxon>Rhodanobacteraceae</taxon>
        <taxon>Pseudolysobacter</taxon>
    </lineage>
</organism>
<reference evidence="1 2" key="1">
    <citation type="submission" date="2019-01" db="EMBL/GenBank/DDBJ databases">
        <title>Pseudolysobacter antarctica gen. nov., sp. nov., isolated from Fildes Peninsula, Antarctica.</title>
        <authorList>
            <person name="Wei Z."/>
            <person name="Peng F."/>
        </authorList>
    </citation>
    <scope>NUCLEOTIDE SEQUENCE [LARGE SCALE GENOMIC DNA]</scope>
    <source>
        <strain evidence="1 2">AQ6-296</strain>
    </source>
</reference>
<gene>
    <name evidence="1" type="ORF">ELE36_00860</name>
</gene>
<proteinExistence type="predicted"/>
<dbReference type="AlphaFoldDB" id="A0A411HEY4"/>
<dbReference type="RefSeq" id="WP_129831301.1">
    <property type="nucleotide sequence ID" value="NZ_CP035704.1"/>
</dbReference>
<name>A0A411HEY4_9GAMM</name>
<protein>
    <submittedName>
        <fullName evidence="1">Uncharacterized protein</fullName>
    </submittedName>
</protein>
<evidence type="ECO:0000313" key="1">
    <source>
        <dbReference type="EMBL" id="QBB69046.1"/>
    </source>
</evidence>
<dbReference type="EMBL" id="CP035704">
    <property type="protein sequence ID" value="QBB69046.1"/>
    <property type="molecule type" value="Genomic_DNA"/>
</dbReference>
<evidence type="ECO:0000313" key="2">
    <source>
        <dbReference type="Proteomes" id="UP000291562"/>
    </source>
</evidence>
<sequence length="60" mass="6433">MALNALACDYARMLGQVVAAVGTTVNAMEALSLQDMAQRVDRLVAFEAALTGYYIDIPPE</sequence>